<accession>A0A0H4W1D5</accession>
<proteinExistence type="predicted"/>
<dbReference type="STRING" id="1648404.CP97_08810"/>
<dbReference type="Proteomes" id="UP000059113">
    <property type="component" value="Chromosome"/>
</dbReference>
<dbReference type="SUPFAM" id="SSF55144">
    <property type="entry name" value="LigT-like"/>
    <property type="match status" value="1"/>
</dbReference>
<reference evidence="2" key="2">
    <citation type="submission" date="2015-04" db="EMBL/GenBank/DDBJ databases">
        <title>The complete genome sequence of Erythrobacter sp. s21-N3.</title>
        <authorList>
            <person name="Zhuang L."/>
            <person name="Liu Y."/>
            <person name="Shao Z."/>
        </authorList>
    </citation>
    <scope>NUCLEOTIDE SEQUENCE [LARGE SCALE GENOMIC DNA]</scope>
    <source>
        <strain evidence="2">s21-N3</strain>
    </source>
</reference>
<reference evidence="1 2" key="1">
    <citation type="journal article" date="2015" name="Int. J. Syst. Evol. Microbiol.">
        <title>Erythrobacter atlanticus sp. nov., a bacterium from ocean sediment able to degrade polycyclic aromatic hydrocarbons.</title>
        <authorList>
            <person name="Zhuang L."/>
            <person name="Liu Y."/>
            <person name="Wang L."/>
            <person name="Wang W."/>
            <person name="Shao Z."/>
        </authorList>
    </citation>
    <scope>NUCLEOTIDE SEQUENCE [LARGE SCALE GENOMIC DNA]</scope>
    <source>
        <strain evidence="2">s21-N3</strain>
    </source>
</reference>
<dbReference type="Gene3D" id="3.90.1140.10">
    <property type="entry name" value="Cyclic phosphodiesterase"/>
    <property type="match status" value="1"/>
</dbReference>
<gene>
    <name evidence="1" type="ORF">CP97_08810</name>
</gene>
<protein>
    <recommendedName>
        <fullName evidence="3">2'-5' RNA ligase family protein</fullName>
    </recommendedName>
</protein>
<organism evidence="1 2">
    <name type="scientific">Aurantiacibacter atlanticus</name>
    <dbReference type="NCBI Taxonomy" id="1648404"/>
    <lineage>
        <taxon>Bacteria</taxon>
        <taxon>Pseudomonadati</taxon>
        <taxon>Pseudomonadota</taxon>
        <taxon>Alphaproteobacteria</taxon>
        <taxon>Sphingomonadales</taxon>
        <taxon>Erythrobacteraceae</taxon>
        <taxon>Aurantiacibacter</taxon>
    </lineage>
</organism>
<dbReference type="RefSeq" id="WP_227819564.1">
    <property type="nucleotide sequence ID" value="NZ_CP011310.1"/>
</dbReference>
<dbReference type="EMBL" id="CP011310">
    <property type="protein sequence ID" value="AKQ43318.2"/>
    <property type="molecule type" value="Genomic_DNA"/>
</dbReference>
<evidence type="ECO:0008006" key="3">
    <source>
        <dbReference type="Google" id="ProtNLM"/>
    </source>
</evidence>
<name>A0A0H4W1D5_9SPHN</name>
<dbReference type="Pfam" id="PF13563">
    <property type="entry name" value="2_5_RNA_ligase2"/>
    <property type="match status" value="1"/>
</dbReference>
<dbReference type="AlphaFoldDB" id="A0A0H4W1D5"/>
<dbReference type="KEGG" id="ery:CP97_08810"/>
<keyword evidence="2" id="KW-1185">Reference proteome</keyword>
<evidence type="ECO:0000313" key="2">
    <source>
        <dbReference type="Proteomes" id="UP000059113"/>
    </source>
</evidence>
<sequence length="178" mass="19605">MSGTLAGNAGGPAPLIITAMLPADLHSWATQLRKENFPPERNYLAAHVTLIHALPPSSEGEVRDCCSAMARDNAPVPARLLGVMKLGKGTALNLESPGMIALWKDLRDRFHGLLTPQDEHRPHLHITIQNKVSIEAAKALQAELSPRIEPRDFAFEGLAMHAYRGGPWEHLKSWRFRG</sequence>
<dbReference type="InterPro" id="IPR009097">
    <property type="entry name" value="Cyclic_Pdiesterase"/>
</dbReference>
<evidence type="ECO:0000313" key="1">
    <source>
        <dbReference type="EMBL" id="AKQ43318.2"/>
    </source>
</evidence>